<feature type="region of interest" description="Disordered" evidence="1">
    <location>
        <begin position="74"/>
        <end position="160"/>
    </location>
</feature>
<evidence type="ECO:0000313" key="3">
    <source>
        <dbReference type="EMBL" id="KAJ7614901.1"/>
    </source>
</evidence>
<sequence>MHLPFSSSSGLVFNNENDSRLFPRGSSSSSTGPIIAAAICGALAFFSLTALIWVCARRKRELRDKEHAIDLRTHPFPLSAKPGHSKLQTTLSNTSPPPVLVSVVSVPASPPEEPGHKQPRTTRADGTGKSKSRKHKDIDKERRHRSSISKPPIAAAVSKHSKWRAQLPPISQGYGVGAGWYATLDPGEGEVDKAGLSDGDAEVAVPGPSKPARAAHRISRTVSSFAAGVGKHFPRSVTSSSDAGTVEPSTSRSRHRRKRPPLRITIPAAPTTRAPAPGLRPVRAKVSTSTGTKDKGKEREREKAKDAKDKDKDPQSASTRRSSLSLAILAARRGPEAGRRLFLVRS</sequence>
<feature type="region of interest" description="Disordered" evidence="1">
    <location>
        <begin position="232"/>
        <end position="325"/>
    </location>
</feature>
<evidence type="ECO:0000313" key="4">
    <source>
        <dbReference type="Proteomes" id="UP001221142"/>
    </source>
</evidence>
<dbReference type="EMBL" id="JARKIF010000025">
    <property type="protein sequence ID" value="KAJ7614901.1"/>
    <property type="molecule type" value="Genomic_DNA"/>
</dbReference>
<organism evidence="3 4">
    <name type="scientific">Roridomyces roridus</name>
    <dbReference type="NCBI Taxonomy" id="1738132"/>
    <lineage>
        <taxon>Eukaryota</taxon>
        <taxon>Fungi</taxon>
        <taxon>Dikarya</taxon>
        <taxon>Basidiomycota</taxon>
        <taxon>Agaricomycotina</taxon>
        <taxon>Agaricomycetes</taxon>
        <taxon>Agaricomycetidae</taxon>
        <taxon>Agaricales</taxon>
        <taxon>Marasmiineae</taxon>
        <taxon>Mycenaceae</taxon>
        <taxon>Roridomyces</taxon>
    </lineage>
</organism>
<protein>
    <submittedName>
        <fullName evidence="3">Uncharacterized protein</fullName>
    </submittedName>
</protein>
<evidence type="ECO:0000256" key="2">
    <source>
        <dbReference type="SAM" id="Phobius"/>
    </source>
</evidence>
<name>A0AAD7FC10_9AGAR</name>
<dbReference type="AlphaFoldDB" id="A0AAD7FC10"/>
<keyword evidence="2" id="KW-0812">Transmembrane</keyword>
<keyword evidence="2" id="KW-1133">Transmembrane helix</keyword>
<feature type="compositionally biased region" description="Low complexity" evidence="1">
    <location>
        <begin position="316"/>
        <end position="325"/>
    </location>
</feature>
<comment type="caution">
    <text evidence="3">The sequence shown here is derived from an EMBL/GenBank/DDBJ whole genome shotgun (WGS) entry which is preliminary data.</text>
</comment>
<proteinExistence type="predicted"/>
<feature type="transmembrane region" description="Helical" evidence="2">
    <location>
        <begin position="34"/>
        <end position="56"/>
    </location>
</feature>
<evidence type="ECO:0000256" key="1">
    <source>
        <dbReference type="SAM" id="MobiDB-lite"/>
    </source>
</evidence>
<gene>
    <name evidence="3" type="ORF">FB45DRAFT_249267</name>
</gene>
<feature type="compositionally biased region" description="Basic residues" evidence="1">
    <location>
        <begin position="252"/>
        <end position="261"/>
    </location>
</feature>
<keyword evidence="2" id="KW-0472">Membrane</keyword>
<feature type="compositionally biased region" description="Low complexity" evidence="1">
    <location>
        <begin position="262"/>
        <end position="277"/>
    </location>
</feature>
<reference evidence="3" key="1">
    <citation type="submission" date="2023-03" db="EMBL/GenBank/DDBJ databases">
        <title>Massive genome expansion in bonnet fungi (Mycena s.s.) driven by repeated elements and novel gene families across ecological guilds.</title>
        <authorList>
            <consortium name="Lawrence Berkeley National Laboratory"/>
            <person name="Harder C.B."/>
            <person name="Miyauchi S."/>
            <person name="Viragh M."/>
            <person name="Kuo A."/>
            <person name="Thoen E."/>
            <person name="Andreopoulos B."/>
            <person name="Lu D."/>
            <person name="Skrede I."/>
            <person name="Drula E."/>
            <person name="Henrissat B."/>
            <person name="Morin E."/>
            <person name="Kohler A."/>
            <person name="Barry K."/>
            <person name="LaButti K."/>
            <person name="Morin E."/>
            <person name="Salamov A."/>
            <person name="Lipzen A."/>
            <person name="Mereny Z."/>
            <person name="Hegedus B."/>
            <person name="Baldrian P."/>
            <person name="Stursova M."/>
            <person name="Weitz H."/>
            <person name="Taylor A."/>
            <person name="Grigoriev I.V."/>
            <person name="Nagy L.G."/>
            <person name="Martin F."/>
            <person name="Kauserud H."/>
        </authorList>
    </citation>
    <scope>NUCLEOTIDE SEQUENCE</scope>
    <source>
        <strain evidence="3">9284</strain>
    </source>
</reference>
<accession>A0AAD7FC10</accession>
<feature type="compositionally biased region" description="Basic and acidic residues" evidence="1">
    <location>
        <begin position="292"/>
        <end position="314"/>
    </location>
</feature>
<keyword evidence="4" id="KW-1185">Reference proteome</keyword>
<dbReference type="Proteomes" id="UP001221142">
    <property type="component" value="Unassembled WGS sequence"/>
</dbReference>